<organism evidence="3 4">
    <name type="scientific">Streptomyces roseoviridis</name>
    <dbReference type="NCBI Taxonomy" id="67361"/>
    <lineage>
        <taxon>Bacteria</taxon>
        <taxon>Bacillati</taxon>
        <taxon>Actinomycetota</taxon>
        <taxon>Actinomycetes</taxon>
        <taxon>Kitasatosporales</taxon>
        <taxon>Streptomycetaceae</taxon>
        <taxon>Streptomyces</taxon>
    </lineage>
</organism>
<sequence length="482" mass="53177">MVRQRFDPLVEPEDERHWRSQLIHEGLLFPRVHAEYERYSRLPDRPGALKDLQRERLTAVLRHAVGAVPAYRRIGLTLADGEEPWRWLSAFPSVSKLELAEGMIDHCDDDIDPTACRVLETSGTSGVPLRMVRDDDALVHEWATALVRNQRQGKAFDRTVLMPCLARTGRWFEYTSPGAGLARVAQFGLAGCEASDGAMFAERARYFRPDVLAGTPRNLVDFMQLLQAHGGQLPSVRSVVTCGELLVPAVRDALTEFFGLPVTDMYAMKEVGTIAVQCEAGSYHVESERLWLEVVDDDGAPLPEGRTGEIVITDLTNRAMPLIRYRTGDFGSLASAACLCGLPHKVMDLVEGRNPGELRRPDGTTLPVLWATRTVRRHPVRRYQIVQEADFSVTALLAPAPSFTAADAAELTRNLEDVLGTGIPCQVRTIAEDAFHDAGRRKDVDFVSFLTGVSPTFGQGAAAEPEDRPHPVGGPASDHGRR</sequence>
<reference evidence="3 4" key="1">
    <citation type="submission" date="2024-09" db="EMBL/GenBank/DDBJ databases">
        <authorList>
            <person name="Sun Q."/>
            <person name="Mori K."/>
        </authorList>
    </citation>
    <scope>NUCLEOTIDE SEQUENCE [LARGE SCALE GENOMIC DNA]</scope>
    <source>
        <strain evidence="3 4">JCM 4414</strain>
    </source>
</reference>
<gene>
    <name evidence="3" type="ORF">ACFFTP_18650</name>
</gene>
<evidence type="ECO:0000259" key="2">
    <source>
        <dbReference type="Pfam" id="PF00501"/>
    </source>
</evidence>
<feature type="domain" description="AMP-dependent synthetase/ligase" evidence="2">
    <location>
        <begin position="121"/>
        <end position="312"/>
    </location>
</feature>
<proteinExistence type="predicted"/>
<comment type="caution">
    <text evidence="3">The sequence shown here is derived from an EMBL/GenBank/DDBJ whole genome shotgun (WGS) entry which is preliminary data.</text>
</comment>
<dbReference type="InterPro" id="IPR000873">
    <property type="entry name" value="AMP-dep_synth/lig_dom"/>
</dbReference>
<evidence type="ECO:0000313" key="4">
    <source>
        <dbReference type="Proteomes" id="UP001589716"/>
    </source>
</evidence>
<keyword evidence="4" id="KW-1185">Reference proteome</keyword>
<protein>
    <submittedName>
        <fullName evidence="3">Phenylacetate--CoA ligase family protein</fullName>
    </submittedName>
</protein>
<keyword evidence="3" id="KW-0436">Ligase</keyword>
<dbReference type="GO" id="GO:0016874">
    <property type="term" value="F:ligase activity"/>
    <property type="evidence" value="ECO:0007669"/>
    <property type="project" value="UniProtKB-KW"/>
</dbReference>
<dbReference type="EMBL" id="JBHMCT010000012">
    <property type="protein sequence ID" value="MFB9556199.1"/>
    <property type="molecule type" value="Genomic_DNA"/>
</dbReference>
<dbReference type="SUPFAM" id="SSF56801">
    <property type="entry name" value="Acetyl-CoA synthetase-like"/>
    <property type="match status" value="1"/>
</dbReference>
<evidence type="ECO:0000313" key="3">
    <source>
        <dbReference type="EMBL" id="MFB9556199.1"/>
    </source>
</evidence>
<dbReference type="RefSeq" id="WP_345490529.1">
    <property type="nucleotide sequence ID" value="NZ_BAAAWU010000001.1"/>
</dbReference>
<dbReference type="InterPro" id="IPR053158">
    <property type="entry name" value="CapK_Type1_Caps_Biosynth"/>
</dbReference>
<name>A0ABV5QT94_9ACTN</name>
<accession>A0ABV5QT94</accession>
<dbReference type="PANTHER" id="PTHR36932">
    <property type="entry name" value="CAPSULAR POLYSACCHARIDE BIOSYNTHESIS PROTEIN"/>
    <property type="match status" value="1"/>
</dbReference>
<dbReference type="Pfam" id="PF00501">
    <property type="entry name" value="AMP-binding"/>
    <property type="match status" value="1"/>
</dbReference>
<feature type="region of interest" description="Disordered" evidence="1">
    <location>
        <begin position="457"/>
        <end position="482"/>
    </location>
</feature>
<dbReference type="PANTHER" id="PTHR36932:SF1">
    <property type="entry name" value="CAPSULAR POLYSACCHARIDE BIOSYNTHESIS PROTEIN"/>
    <property type="match status" value="1"/>
</dbReference>
<dbReference type="Proteomes" id="UP001589716">
    <property type="component" value="Unassembled WGS sequence"/>
</dbReference>
<dbReference type="Gene3D" id="3.40.50.12780">
    <property type="entry name" value="N-terminal domain of ligase-like"/>
    <property type="match status" value="1"/>
</dbReference>
<dbReference type="InterPro" id="IPR042099">
    <property type="entry name" value="ANL_N_sf"/>
</dbReference>
<evidence type="ECO:0000256" key="1">
    <source>
        <dbReference type="SAM" id="MobiDB-lite"/>
    </source>
</evidence>